<reference evidence="6" key="1">
    <citation type="journal article" date="2014" name="BMC Genomics">
        <title>Genome characteristics reveal the impact of lichenization on lichen-forming fungus Endocarpon pusillum Hedwig (Verrucariales, Ascomycota).</title>
        <authorList>
            <person name="Wang Y.-Y."/>
            <person name="Liu B."/>
            <person name="Zhang X.-Y."/>
            <person name="Zhou Q.-M."/>
            <person name="Zhang T."/>
            <person name="Li H."/>
            <person name="Yu Y.-F."/>
            <person name="Zhang X.-L."/>
            <person name="Hao X.-Y."/>
            <person name="Wang M."/>
            <person name="Wang L."/>
            <person name="Wei J.-C."/>
        </authorList>
    </citation>
    <scope>NUCLEOTIDE SEQUENCE [LARGE SCALE GENOMIC DNA]</scope>
    <source>
        <strain evidence="6">Z07020 / HMAS-L-300199</strain>
    </source>
</reference>
<keyword evidence="6" id="KW-1185">Reference proteome</keyword>
<keyword evidence="3 4" id="KW-0460">Magnesium</keyword>
<dbReference type="PANTHER" id="PTHR35201">
    <property type="entry name" value="TERPENE SYNTHASE"/>
    <property type="match status" value="1"/>
</dbReference>
<gene>
    <name evidence="5" type="ORF">EPUS_05735</name>
</gene>
<accession>U1HIH5</accession>
<dbReference type="EC" id="4.2.3.-" evidence="4"/>
<comment type="similarity">
    <text evidence="2 4">Belongs to the terpene synthase family.</text>
</comment>
<dbReference type="Proteomes" id="UP000019373">
    <property type="component" value="Unassembled WGS sequence"/>
</dbReference>
<dbReference type="GO" id="GO:0046872">
    <property type="term" value="F:metal ion binding"/>
    <property type="evidence" value="ECO:0007669"/>
    <property type="project" value="UniProtKB-KW"/>
</dbReference>
<dbReference type="InterPro" id="IPR034686">
    <property type="entry name" value="Terpene_cyclase-like_2"/>
</dbReference>
<name>U1HIH5_ENDPU</name>
<dbReference type="PANTHER" id="PTHR35201:SF4">
    <property type="entry name" value="BETA-PINACENE SYNTHASE-RELATED"/>
    <property type="match status" value="1"/>
</dbReference>
<dbReference type="eggNOG" id="ENOG502SKVE">
    <property type="taxonomic scope" value="Eukaryota"/>
</dbReference>
<dbReference type="RefSeq" id="XP_007805658.1">
    <property type="nucleotide sequence ID" value="XM_007807467.1"/>
</dbReference>
<comment type="cofactor">
    <cofactor evidence="1 4">
        <name>Mg(2+)</name>
        <dbReference type="ChEBI" id="CHEBI:18420"/>
    </cofactor>
</comment>
<evidence type="ECO:0000256" key="2">
    <source>
        <dbReference type="ARBA" id="ARBA00006333"/>
    </source>
</evidence>
<dbReference type="GO" id="GO:0010333">
    <property type="term" value="F:terpene synthase activity"/>
    <property type="evidence" value="ECO:0007669"/>
    <property type="project" value="InterPro"/>
</dbReference>
<protein>
    <recommendedName>
        <fullName evidence="4">Terpene synthase</fullName>
        <ecNumber evidence="4">4.2.3.-</ecNumber>
    </recommendedName>
</protein>
<evidence type="ECO:0000256" key="1">
    <source>
        <dbReference type="ARBA" id="ARBA00001946"/>
    </source>
</evidence>
<evidence type="ECO:0000313" key="5">
    <source>
        <dbReference type="EMBL" id="ERF68674.1"/>
    </source>
</evidence>
<sequence length="353" mass="39061">MSSNQRAVILASLRGQTFRIPDLHAVFSGWPQDTSRHLPSIVPAMDSILDSNACSDAMTKKLKQEDLATLTARWWPVADLETLLDLAQFVACIFSTDGMIDQASGPGKDKTQAFQALHRSTDKFVEQRLDMSRDAKVPRSSDSLINSFRVLSGLLRKRYTIEQQKMFLDEAKFTMEMLNLQQKLRLDGKIPSLAEYCTYRQGSCCINAMVALVEYGNSLCIPGEVMNNPDMKVLKKEAVHANWITNDIVSVKKELASGFVENLVVLCASDGNAQTGVDTAVKHLRSSVERFEVAAAKLATYYAGDKALAEDIGKFVQGCRCMCMGSYTWSLTSKRYGLEEMKRDGAGGLVVVV</sequence>
<keyword evidence="4" id="KW-0479">Metal-binding</keyword>
<dbReference type="HOGENOM" id="CLU_042538_3_0_1"/>
<dbReference type="EMBL" id="KE721500">
    <property type="protein sequence ID" value="ERF68674.1"/>
    <property type="molecule type" value="Genomic_DNA"/>
</dbReference>
<proteinExistence type="inferred from homology"/>
<dbReference type="SUPFAM" id="SSF48576">
    <property type="entry name" value="Terpenoid synthases"/>
    <property type="match status" value="1"/>
</dbReference>
<dbReference type="InterPro" id="IPR008949">
    <property type="entry name" value="Isoprenoid_synthase_dom_sf"/>
</dbReference>
<keyword evidence="4" id="KW-0456">Lyase</keyword>
<evidence type="ECO:0000256" key="3">
    <source>
        <dbReference type="ARBA" id="ARBA00022842"/>
    </source>
</evidence>
<dbReference type="Pfam" id="PF19086">
    <property type="entry name" value="Terpene_syn_C_2"/>
    <property type="match status" value="1"/>
</dbReference>
<organism evidence="5 6">
    <name type="scientific">Endocarpon pusillum (strain Z07020 / HMAS-L-300199)</name>
    <name type="common">Lichen-forming fungus</name>
    <dbReference type="NCBI Taxonomy" id="1263415"/>
    <lineage>
        <taxon>Eukaryota</taxon>
        <taxon>Fungi</taxon>
        <taxon>Dikarya</taxon>
        <taxon>Ascomycota</taxon>
        <taxon>Pezizomycotina</taxon>
        <taxon>Eurotiomycetes</taxon>
        <taxon>Chaetothyriomycetidae</taxon>
        <taxon>Verrucariales</taxon>
        <taxon>Verrucariaceae</taxon>
        <taxon>Endocarpon</taxon>
    </lineage>
</organism>
<dbReference type="OMA" id="CMANWLW"/>
<dbReference type="AlphaFoldDB" id="U1HIH5"/>
<dbReference type="Gene3D" id="1.10.600.10">
    <property type="entry name" value="Farnesyl Diphosphate Synthase"/>
    <property type="match status" value="1"/>
</dbReference>
<dbReference type="GO" id="GO:0008299">
    <property type="term" value="P:isoprenoid biosynthetic process"/>
    <property type="evidence" value="ECO:0007669"/>
    <property type="project" value="UniProtKB-ARBA"/>
</dbReference>
<dbReference type="GeneID" id="19240683"/>
<evidence type="ECO:0000313" key="6">
    <source>
        <dbReference type="Proteomes" id="UP000019373"/>
    </source>
</evidence>
<evidence type="ECO:0000256" key="4">
    <source>
        <dbReference type="RuleBase" id="RU366034"/>
    </source>
</evidence>
<dbReference type="OrthoDB" id="2861623at2759"/>